<protein>
    <recommendedName>
        <fullName evidence="5">Tat pathway signal sequence domain protein</fullName>
    </recommendedName>
</protein>
<accession>U1QPC9</accession>
<feature type="chain" id="PRO_5004618978" description="Tat pathway signal sequence domain protein" evidence="2">
    <location>
        <begin position="20"/>
        <end position="265"/>
    </location>
</feature>
<gene>
    <name evidence="3" type="ORF">HMPREF1549_00138</name>
</gene>
<proteinExistence type="predicted"/>
<evidence type="ECO:0000256" key="2">
    <source>
        <dbReference type="SAM" id="SignalP"/>
    </source>
</evidence>
<feature type="compositionally biased region" description="Low complexity" evidence="1">
    <location>
        <begin position="16"/>
        <end position="34"/>
    </location>
</feature>
<dbReference type="PATRIC" id="fig|1227262.3.peg.111"/>
<feature type="compositionally biased region" description="Polar residues" evidence="1">
    <location>
        <begin position="47"/>
        <end position="59"/>
    </location>
</feature>
<keyword evidence="2" id="KW-0732">Signal</keyword>
<dbReference type="AlphaFoldDB" id="U1QPC9"/>
<evidence type="ECO:0008006" key="5">
    <source>
        <dbReference type="Google" id="ProtNLM"/>
    </source>
</evidence>
<feature type="compositionally biased region" description="Polar residues" evidence="1">
    <location>
        <begin position="1"/>
        <end position="13"/>
    </location>
</feature>
<dbReference type="Proteomes" id="UP000016498">
    <property type="component" value="Unassembled WGS sequence"/>
</dbReference>
<feature type="region of interest" description="Disordered" evidence="1">
    <location>
        <begin position="1"/>
        <end position="59"/>
    </location>
</feature>
<dbReference type="HOGENOM" id="CLU_091586_0_0_11"/>
<sequence>MTLAATVTLSISTAGAAVASPPDSPPSSSQARSSTVTTGCAAEQQGKKTATVRNETDPSVASRAKLQAEQALDSGTANIHTSREAVDTDNATVLRVTTEEKTYSAVTFPLKGNGLSLTSNTTIVLSPDGAPATYSETHLTHNAANHFQMTSYTDGELVKDSDTGHEFVGDDVLQQQLDETRAAIAKQKSAPDQAVPVGAGAVAACLGTVLGIGGGAAWAITSLCGGSCAGAATGVGAAICAACIGGIATLGAGAISGAVTCFGYL</sequence>
<feature type="signal peptide" evidence="2">
    <location>
        <begin position="1"/>
        <end position="19"/>
    </location>
</feature>
<reference evidence="3 4" key="1">
    <citation type="submission" date="2013-06" db="EMBL/GenBank/DDBJ databases">
        <authorList>
            <person name="Weinstock G."/>
            <person name="Sodergren E."/>
            <person name="Lobos E.A."/>
            <person name="Fulton L."/>
            <person name="Fulton R."/>
            <person name="Courtney L."/>
            <person name="Fronick C."/>
            <person name="O'Laughlin M."/>
            <person name="Godfrey J."/>
            <person name="Wilson R.M."/>
            <person name="Miner T."/>
            <person name="Farmer C."/>
            <person name="Delehaunty K."/>
            <person name="Cordes M."/>
            <person name="Minx P."/>
            <person name="Tomlinson C."/>
            <person name="Chen J."/>
            <person name="Wollam A."/>
            <person name="Pepin K.H."/>
            <person name="Bhonagiri V."/>
            <person name="Zhang X."/>
            <person name="Warren W."/>
            <person name="Mitreva M."/>
            <person name="Mardis E.R."/>
            <person name="Wilson R.K."/>
        </authorList>
    </citation>
    <scope>NUCLEOTIDE SEQUENCE [LARGE SCALE GENOMIC DNA]</scope>
    <source>
        <strain evidence="3 4">F0510</strain>
    </source>
</reference>
<comment type="caution">
    <text evidence="3">The sequence shown here is derived from an EMBL/GenBank/DDBJ whole genome shotgun (WGS) entry which is preliminary data.</text>
</comment>
<evidence type="ECO:0000313" key="4">
    <source>
        <dbReference type="Proteomes" id="UP000016498"/>
    </source>
</evidence>
<organism evidence="3 4">
    <name type="scientific">Actinomyces johnsonii F0510</name>
    <dbReference type="NCBI Taxonomy" id="1227262"/>
    <lineage>
        <taxon>Bacteria</taxon>
        <taxon>Bacillati</taxon>
        <taxon>Actinomycetota</taxon>
        <taxon>Actinomycetes</taxon>
        <taxon>Actinomycetales</taxon>
        <taxon>Actinomycetaceae</taxon>
        <taxon>Actinomyces</taxon>
    </lineage>
</organism>
<evidence type="ECO:0000256" key="1">
    <source>
        <dbReference type="SAM" id="MobiDB-lite"/>
    </source>
</evidence>
<dbReference type="EMBL" id="AWSD01000012">
    <property type="protein sequence ID" value="ERH23559.1"/>
    <property type="molecule type" value="Genomic_DNA"/>
</dbReference>
<name>U1QPC9_9ACTO</name>
<evidence type="ECO:0000313" key="3">
    <source>
        <dbReference type="EMBL" id="ERH23559.1"/>
    </source>
</evidence>